<reference evidence="2 4" key="6">
    <citation type="journal article" date="2005" name="Virus Genes">
        <title>Complete sequence of the RNA genome of pneumonia virus of mice (PVM).</title>
        <authorList>
            <person name="Krempl C.D."/>
            <person name="Lamirande E.W."/>
            <person name="Collins P.L."/>
        </authorList>
    </citation>
    <scope>NUCLEOTIDE SEQUENCE [LARGE SCALE GENOMIC DNA]</scope>
    <source>
        <strain evidence="2 4">15</strain>
    </source>
</reference>
<dbReference type="Proteomes" id="UP000133604">
    <property type="component" value="Segment"/>
</dbReference>
<evidence type="ECO:0000313" key="4">
    <source>
        <dbReference type="Proteomes" id="UP000147186"/>
    </source>
</evidence>
<reference evidence="3" key="3">
    <citation type="journal article" date="1992" name="J. Gen. Virol.">
        <title>Sequence analysis of the gene encoding the fusion glycoprotein of pneumonia virus of mice suggests possible conserved secondary structure elements in paramyxovirus fusion glycoproteins.</title>
        <authorList>
            <person name="Chambers P."/>
            <person name="Pringle C.R."/>
            <person name="Easton A.J."/>
        </authorList>
    </citation>
    <scope>NUCLEOTIDE SEQUENCE [LARGE SCALE GENOMIC DNA]</scope>
</reference>
<evidence type="ECO:0000313" key="1">
    <source>
        <dbReference type="EMBL" id="AAW02842.1"/>
    </source>
</evidence>
<accession>Q5MKM0</accession>
<name>Q5MKM0_MPV15</name>
<reference evidence="3" key="4">
    <citation type="journal article" date="1997" name="Virus Res.">
        <title>Nucleotide sequence of the genes encoding the matrix and small hydrophobic proteins of pneumonia virus of mice.</title>
        <authorList>
            <person name="Easton A.J."/>
            <person name="Chambers P."/>
        </authorList>
    </citation>
    <scope>NUCLEOTIDE SEQUENCE [LARGE SCALE GENOMIC DNA]</scope>
</reference>
<sequence>MQSDPICHLHRGEDKFFYENRMIRLPKYYPAILHKMYIIRVNRNLTYDGSGPSTIIDAGKSVVWNRVDVIACVKEALCCIEFSWNNQVIIDFDYSQAR</sequence>
<organismHost>
    <name type="scientific">Mus musculus</name>
    <name type="common">Mouse</name>
    <dbReference type="NCBI Taxonomy" id="10090"/>
</organismHost>
<proteinExistence type="predicted"/>
<organism evidence="1 3">
    <name type="scientific">Murine pneumonia virus (strain 15)</name>
    <name type="common">MPV</name>
    <dbReference type="NCBI Taxonomy" id="296738"/>
    <lineage>
        <taxon>Viruses</taxon>
        <taxon>Riboviria</taxon>
        <taxon>Orthornavirae</taxon>
        <taxon>Negarnaviricota</taxon>
        <taxon>Haploviricotina</taxon>
        <taxon>Monjiviricetes</taxon>
        <taxon>Mononegavirales</taxon>
        <taxon>Pneumoviridae</taxon>
        <taxon>Orthopneumovirus</taxon>
        <taxon>Orthopneumovirus muris</taxon>
        <taxon>murine pneumonia virus</taxon>
    </lineage>
</organism>
<dbReference type="EMBL" id="AY743910">
    <property type="protein sequence ID" value="AAW02842.1"/>
    <property type="molecule type" value="Genomic_RNA"/>
</dbReference>
<evidence type="ECO:0000313" key="3">
    <source>
        <dbReference type="Proteomes" id="UP000133604"/>
    </source>
</evidence>
<keyword evidence="4" id="KW-1185">Reference proteome</keyword>
<accession>Q50EW3</accession>
<reference evidence="3" key="2">
    <citation type="journal article" date="1991" name="J. Gen. Virol.">
        <title>Genes 1 and 2 of pneumonia virus of mice encode proteins which have little homology with the 1C and 1B proteins of human respiratory syncytial virus.</title>
        <authorList>
            <person name="Chambers P."/>
            <person name="Pringle C.R."/>
            <person name="Easton A.J."/>
        </authorList>
    </citation>
    <scope>NUCLEOTIDE SEQUENCE [LARGE SCALE GENOMIC DNA]</scope>
</reference>
<evidence type="ECO:0000313" key="2">
    <source>
        <dbReference type="EMBL" id="AAW79183.1"/>
    </source>
</evidence>
<reference evidence="3" key="1">
    <citation type="journal article" date="1991" name="J. Gen. Virol.">
        <title>Sequence of the major nucleocapsid protein gene of pneumonia virus of mice: sequence comparisons suggest structural homology between nucleocapsid proteins of pneumoviruses, paramyxoviruses, rhabdoviruses and filoviruses.</title>
        <authorList>
            <person name="Barr J."/>
            <person name="Chambers P."/>
            <person name="Pringle C.R."/>
            <person name="Easton A.J."/>
        </authorList>
    </citation>
    <scope>NUCLEOTIDE SEQUENCE [LARGE SCALE GENOMIC DNA]</scope>
</reference>
<dbReference type="EMBL" id="AY729016">
    <property type="protein sequence ID" value="AAW79183.1"/>
    <property type="molecule type" value="Genomic_RNA"/>
</dbReference>
<reference evidence="1 3" key="5">
    <citation type="journal article" date="2005" name="J. Gen. Virol.">
        <title>Genome sequence of the non-pathogenic strain 15 of pneumonia virus of mice and comparison with the genome of the pathogenic strain J3666.</title>
        <authorList>
            <person name="Thorpe L.C."/>
            <person name="Easton A.J."/>
        </authorList>
    </citation>
    <scope>NUCLEOTIDE SEQUENCE [LARGE SCALE GENOMIC DNA]</scope>
    <source>
        <strain evidence="1">15</strain>
    </source>
</reference>
<dbReference type="Proteomes" id="UP000147186">
    <property type="component" value="Segment"/>
</dbReference>
<gene>
    <name evidence="1" type="primary">M2-2</name>
</gene>
<protein>
    <submittedName>
        <fullName evidence="1">M2-2</fullName>
    </submittedName>
</protein>